<accession>A0A1I4VLA5</accession>
<dbReference type="InterPro" id="IPR032819">
    <property type="entry name" value="TruB_C"/>
</dbReference>
<feature type="domain" description="tRNA pseudouridylate synthase B C-terminal" evidence="7">
    <location>
        <begin position="177"/>
        <end position="235"/>
    </location>
</feature>
<evidence type="ECO:0000313" key="9">
    <source>
        <dbReference type="Proteomes" id="UP000199611"/>
    </source>
</evidence>
<evidence type="ECO:0000256" key="3">
    <source>
        <dbReference type="ARBA" id="ARBA00022694"/>
    </source>
</evidence>
<dbReference type="PANTHER" id="PTHR13767:SF2">
    <property type="entry name" value="PSEUDOURIDYLATE SYNTHASE TRUB1"/>
    <property type="match status" value="1"/>
</dbReference>
<dbReference type="HAMAP" id="MF_01080">
    <property type="entry name" value="TruB_bact"/>
    <property type="match status" value="1"/>
</dbReference>
<dbReference type="GO" id="GO:0031119">
    <property type="term" value="P:tRNA pseudouridine synthesis"/>
    <property type="evidence" value="ECO:0007669"/>
    <property type="project" value="UniProtKB-UniRule"/>
</dbReference>
<sequence length="305" mass="34985">MGNRELDGIIVVNKPVNMTSFSVVERIKRLIKARKVGHGGTLDPFAEGVLVVLLNRATRLADQFLESDKVYRFVLRLDAETDTLDCTGNVVRRYDGPPPSYERIVEALEKFKGEREQQIPAYSAAKINGKRLYKLARKGLQVERPYKKVRIYRLELRRYEWPRVELEVHCSKGMYVRQLGADIAGALGCCGHIEQLARLRSGPFGIEDSWTMEEIHEAVRSGSVDRLVIPMVDALEHLPEAVMEEDHLIEKLRNGQLDALWASRWRNMLEKDTPVRIVTPGRDKLLALWWPAGSRRKRDSLKVLF</sequence>
<keyword evidence="3 5" id="KW-0819">tRNA processing</keyword>
<dbReference type="Pfam" id="PF01509">
    <property type="entry name" value="TruB_N"/>
    <property type="match status" value="1"/>
</dbReference>
<dbReference type="PANTHER" id="PTHR13767">
    <property type="entry name" value="TRNA-PSEUDOURIDINE SYNTHASE"/>
    <property type="match status" value="1"/>
</dbReference>
<evidence type="ECO:0000256" key="5">
    <source>
        <dbReference type="HAMAP-Rule" id="MF_01080"/>
    </source>
</evidence>
<dbReference type="CDD" id="cd02573">
    <property type="entry name" value="PseudoU_synth_EcTruB"/>
    <property type="match status" value="1"/>
</dbReference>
<dbReference type="STRING" id="39841.SAMN05660836_02354"/>
<evidence type="ECO:0000313" key="8">
    <source>
        <dbReference type="EMBL" id="SFN02044.1"/>
    </source>
</evidence>
<feature type="active site" description="Nucleophile" evidence="5">
    <location>
        <position position="43"/>
    </location>
</feature>
<reference evidence="8 9" key="1">
    <citation type="submission" date="2016-10" db="EMBL/GenBank/DDBJ databases">
        <authorList>
            <person name="de Groot N.N."/>
        </authorList>
    </citation>
    <scope>NUCLEOTIDE SEQUENCE [LARGE SCALE GENOMIC DNA]</scope>
    <source>
        <strain evidence="8 9">DSM 9990</strain>
    </source>
</reference>
<feature type="domain" description="Pseudouridine synthase II N-terminal" evidence="6">
    <location>
        <begin position="28"/>
        <end position="176"/>
    </location>
</feature>
<comment type="catalytic activity">
    <reaction evidence="1 5">
        <text>uridine(55) in tRNA = pseudouridine(55) in tRNA</text>
        <dbReference type="Rhea" id="RHEA:42532"/>
        <dbReference type="Rhea" id="RHEA-COMP:10101"/>
        <dbReference type="Rhea" id="RHEA-COMP:10102"/>
        <dbReference type="ChEBI" id="CHEBI:65314"/>
        <dbReference type="ChEBI" id="CHEBI:65315"/>
        <dbReference type="EC" id="5.4.99.25"/>
    </reaction>
</comment>
<dbReference type="Gene3D" id="3.30.2350.10">
    <property type="entry name" value="Pseudouridine synthase"/>
    <property type="match status" value="1"/>
</dbReference>
<comment type="function">
    <text evidence="5">Responsible for synthesis of pseudouridine from uracil-55 in the psi GC loop of transfer RNAs.</text>
</comment>
<dbReference type="GO" id="GO:1990481">
    <property type="term" value="P:mRNA pseudouridine synthesis"/>
    <property type="evidence" value="ECO:0007669"/>
    <property type="project" value="TreeGrafter"/>
</dbReference>
<evidence type="ECO:0000259" key="6">
    <source>
        <dbReference type="Pfam" id="PF01509"/>
    </source>
</evidence>
<dbReference type="Pfam" id="PF16198">
    <property type="entry name" value="TruB_C_2"/>
    <property type="match status" value="1"/>
</dbReference>
<dbReference type="InterPro" id="IPR020103">
    <property type="entry name" value="PsdUridine_synth_cat_dom_sf"/>
</dbReference>
<keyword evidence="4 5" id="KW-0413">Isomerase</keyword>
<dbReference type="OrthoDB" id="9802309at2"/>
<keyword evidence="9" id="KW-1185">Reference proteome</keyword>
<dbReference type="EC" id="5.4.99.25" evidence="5"/>
<evidence type="ECO:0000259" key="7">
    <source>
        <dbReference type="Pfam" id="PF16198"/>
    </source>
</evidence>
<dbReference type="AlphaFoldDB" id="A0A1I4VLA5"/>
<dbReference type="SUPFAM" id="SSF55120">
    <property type="entry name" value="Pseudouridine synthase"/>
    <property type="match status" value="1"/>
</dbReference>
<evidence type="ECO:0000256" key="4">
    <source>
        <dbReference type="ARBA" id="ARBA00023235"/>
    </source>
</evidence>
<dbReference type="NCBIfam" id="TIGR00431">
    <property type="entry name" value="TruB"/>
    <property type="match status" value="1"/>
</dbReference>
<dbReference type="GO" id="GO:0003723">
    <property type="term" value="F:RNA binding"/>
    <property type="evidence" value="ECO:0007669"/>
    <property type="project" value="InterPro"/>
</dbReference>
<dbReference type="GO" id="GO:0160148">
    <property type="term" value="F:tRNA pseudouridine(55) synthase activity"/>
    <property type="evidence" value="ECO:0007669"/>
    <property type="project" value="UniProtKB-EC"/>
</dbReference>
<name>A0A1I4VLA5_9BACT</name>
<evidence type="ECO:0000256" key="2">
    <source>
        <dbReference type="ARBA" id="ARBA00005642"/>
    </source>
</evidence>
<dbReference type="RefSeq" id="WP_093396013.1">
    <property type="nucleotide sequence ID" value="NZ_FOUU01000010.1"/>
</dbReference>
<gene>
    <name evidence="5" type="primary">truB</name>
    <name evidence="8" type="ORF">SAMN05660836_02354</name>
</gene>
<dbReference type="InterPro" id="IPR014780">
    <property type="entry name" value="tRNA_psdUridine_synth_TruB"/>
</dbReference>
<protein>
    <recommendedName>
        <fullName evidence="5">tRNA pseudouridine synthase B</fullName>
        <ecNumber evidence="5">5.4.99.25</ecNumber>
    </recommendedName>
    <alternativeName>
        <fullName evidence="5">tRNA pseudouridine(55) synthase</fullName>
        <shortName evidence="5">Psi55 synthase</shortName>
    </alternativeName>
    <alternativeName>
        <fullName evidence="5">tRNA pseudouridylate synthase</fullName>
    </alternativeName>
    <alternativeName>
        <fullName evidence="5">tRNA-uridine isomerase</fullName>
    </alternativeName>
</protein>
<comment type="similarity">
    <text evidence="2 5">Belongs to the pseudouridine synthase TruB family. Type 1 subfamily.</text>
</comment>
<dbReference type="Proteomes" id="UP000199611">
    <property type="component" value="Unassembled WGS sequence"/>
</dbReference>
<evidence type="ECO:0000256" key="1">
    <source>
        <dbReference type="ARBA" id="ARBA00000385"/>
    </source>
</evidence>
<organism evidence="8 9">
    <name type="scientific">Thermodesulforhabdus norvegica</name>
    <dbReference type="NCBI Taxonomy" id="39841"/>
    <lineage>
        <taxon>Bacteria</taxon>
        <taxon>Pseudomonadati</taxon>
        <taxon>Thermodesulfobacteriota</taxon>
        <taxon>Syntrophobacteria</taxon>
        <taxon>Syntrophobacterales</taxon>
        <taxon>Thermodesulforhabdaceae</taxon>
        <taxon>Thermodesulforhabdus</taxon>
    </lineage>
</organism>
<proteinExistence type="inferred from homology"/>
<dbReference type="InterPro" id="IPR002501">
    <property type="entry name" value="PsdUridine_synth_N"/>
</dbReference>
<dbReference type="EMBL" id="FOUU01000010">
    <property type="protein sequence ID" value="SFN02044.1"/>
    <property type="molecule type" value="Genomic_DNA"/>
</dbReference>